<accession>A0A679IIV3</accession>
<evidence type="ECO:0000313" key="2">
    <source>
        <dbReference type="EMBL" id="BCA85355.1"/>
    </source>
</evidence>
<reference evidence="2 3" key="1">
    <citation type="submission" date="2020-02" db="EMBL/GenBank/DDBJ databases">
        <title>Characterization of vanA genotype vancomycin-resistant Enterococcus saigonensis VE80.</title>
        <authorList>
            <person name="Harada T."/>
            <person name="Motooka D."/>
            <person name="Nakamura S."/>
            <person name="Yamamoto Y."/>
            <person name="Kawahara R."/>
            <person name="Kawatsu K."/>
        </authorList>
    </citation>
    <scope>NUCLEOTIDE SEQUENCE [LARGE SCALE GENOMIC DNA]</scope>
    <source>
        <strain evidence="2 3">VE80</strain>
    </source>
</reference>
<keyword evidence="1" id="KW-0812">Transmembrane</keyword>
<protein>
    <submittedName>
        <fullName evidence="2">Uncharacterized protein</fullName>
    </submittedName>
</protein>
<keyword evidence="1" id="KW-1133">Transmembrane helix</keyword>
<dbReference type="AlphaFoldDB" id="A0A679IIV3"/>
<dbReference type="EMBL" id="AP022822">
    <property type="protein sequence ID" value="BCA85355.1"/>
    <property type="molecule type" value="Genomic_DNA"/>
</dbReference>
<organism evidence="2 3">
    <name type="scientific">Enterococcus saigonensis</name>
    <dbReference type="NCBI Taxonomy" id="1805431"/>
    <lineage>
        <taxon>Bacteria</taxon>
        <taxon>Bacillati</taxon>
        <taxon>Bacillota</taxon>
        <taxon>Bacilli</taxon>
        <taxon>Lactobacillales</taxon>
        <taxon>Enterococcaceae</taxon>
        <taxon>Enterococcus</taxon>
    </lineage>
</organism>
<sequence>MRHINVLYFFLFIVILSYLKYSHNLLAIFIVTIFEFGDKLWLEVEKKLRLKSYDKLG</sequence>
<proteinExistence type="predicted"/>
<evidence type="ECO:0000313" key="3">
    <source>
        <dbReference type="Proteomes" id="UP000502998"/>
    </source>
</evidence>
<feature type="transmembrane region" description="Helical" evidence="1">
    <location>
        <begin position="7"/>
        <end position="34"/>
    </location>
</feature>
<name>A0A679IIV3_9ENTE</name>
<gene>
    <name evidence="2" type="ORF">EsVE80_08780</name>
</gene>
<dbReference type="Proteomes" id="UP000502998">
    <property type="component" value="Chromosome"/>
</dbReference>
<evidence type="ECO:0000256" key="1">
    <source>
        <dbReference type="SAM" id="Phobius"/>
    </source>
</evidence>
<dbReference type="KEGG" id="esg:EsVE80_08780"/>
<keyword evidence="1" id="KW-0472">Membrane</keyword>
<keyword evidence="3" id="KW-1185">Reference proteome</keyword>